<organism evidence="1 2">
    <name type="scientific">Hibiscus sabdariffa</name>
    <name type="common">roselle</name>
    <dbReference type="NCBI Taxonomy" id="183260"/>
    <lineage>
        <taxon>Eukaryota</taxon>
        <taxon>Viridiplantae</taxon>
        <taxon>Streptophyta</taxon>
        <taxon>Embryophyta</taxon>
        <taxon>Tracheophyta</taxon>
        <taxon>Spermatophyta</taxon>
        <taxon>Magnoliopsida</taxon>
        <taxon>eudicotyledons</taxon>
        <taxon>Gunneridae</taxon>
        <taxon>Pentapetalae</taxon>
        <taxon>rosids</taxon>
        <taxon>malvids</taxon>
        <taxon>Malvales</taxon>
        <taxon>Malvaceae</taxon>
        <taxon>Malvoideae</taxon>
        <taxon>Hibiscus</taxon>
    </lineage>
</organism>
<protein>
    <submittedName>
        <fullName evidence="1">Uncharacterized protein</fullName>
    </submittedName>
</protein>
<sequence length="269" mass="28992">MLLSQSNLLNEPSRIITDRPPDNLAPPVDPGLEGLVRSLVHGSEDRMVEGFVTDHFPVLERLGVLVDAVDLQPAKRDIDGQSLVGNDGVAVSGNVGSLRSYAGVVSNAGKEAVVASVLSLDDVTVSDGEVYIDTSENDQRPMTPKFAYAPWMIATNRSRRPRRDMNRNEEGSLEGKSVRGSRFDVLATDDALVGDDGDAGNDHLWRGDSESCRRLVARLLSKGGMAKLAQNSYVSSLLDVGFDTRVFSMPPDEIVPLVHVDVSPILGVV</sequence>
<dbReference type="Proteomes" id="UP001472677">
    <property type="component" value="Unassembled WGS sequence"/>
</dbReference>
<reference evidence="1 2" key="1">
    <citation type="journal article" date="2024" name="G3 (Bethesda)">
        <title>Genome assembly of Hibiscus sabdariffa L. provides insights into metabolisms of medicinal natural products.</title>
        <authorList>
            <person name="Kim T."/>
        </authorList>
    </citation>
    <scope>NUCLEOTIDE SEQUENCE [LARGE SCALE GENOMIC DNA]</scope>
    <source>
        <strain evidence="1">TK-2024</strain>
        <tissue evidence="1">Old leaves</tissue>
    </source>
</reference>
<keyword evidence="2" id="KW-1185">Reference proteome</keyword>
<gene>
    <name evidence="1" type="ORF">V6N12_018744</name>
</gene>
<dbReference type="EMBL" id="JBBPBM010000293">
    <property type="protein sequence ID" value="KAK8497832.1"/>
    <property type="molecule type" value="Genomic_DNA"/>
</dbReference>
<evidence type="ECO:0000313" key="1">
    <source>
        <dbReference type="EMBL" id="KAK8497832.1"/>
    </source>
</evidence>
<evidence type="ECO:0000313" key="2">
    <source>
        <dbReference type="Proteomes" id="UP001472677"/>
    </source>
</evidence>
<comment type="caution">
    <text evidence="1">The sequence shown here is derived from an EMBL/GenBank/DDBJ whole genome shotgun (WGS) entry which is preliminary data.</text>
</comment>
<accession>A0ABR2AUK6</accession>
<name>A0ABR2AUK6_9ROSI</name>
<proteinExistence type="predicted"/>